<dbReference type="InterPro" id="IPR029044">
    <property type="entry name" value="Nucleotide-diphossugar_trans"/>
</dbReference>
<dbReference type="Gene3D" id="3.90.550.10">
    <property type="entry name" value="Spore Coat Polysaccharide Biosynthesis Protein SpsA, Chain A"/>
    <property type="match status" value="1"/>
</dbReference>
<sequence length="385" mass="41957">MLQVQQPWARQQQMCVPSLSGSTPLLLHNFLQQRQQRSLLLHGGSGYAAVVIRSCASSARPSSPWLLVDPGNPGSKYQGTRHNVGFEMIDAIAQAENNSLTTIQNKALLGKGLLARRRYQTPCFLPCAALNAGALADDRNTEETASEPSVSVILLAGGKGKRMGANMPKQYLPLLGQPIALHSFHTFAKMEEIMEIVVVCDPSYRDIFEDAAKTISIPLKFALPGKERQDSVYSGLQEINKLAKLACVHDSARPLVLPKDISKVIKDATAHGAAVLGVPVKATIKEAGDDLFVTRTLDRQLLWEIQTPQVIEPGLLARGFELVKREGFEVTDDVSIVEYLKHPVFITHGSYANLKVTTPDDMLVAERILSQTATTDAEKAVASTI</sequence>
<dbReference type="InterPro" id="IPR018171">
    <property type="entry name" value="Pept_tRNA_hydro_CS"/>
</dbReference>
<dbReference type="Proteomes" id="UP001497512">
    <property type="component" value="Chromosome 18"/>
</dbReference>
<comment type="similarity">
    <text evidence="1">Belongs to the IspD/TarI cytidylyltransferase family. IspD subfamily.</text>
</comment>
<keyword evidence="2" id="KW-0808">Transferase</keyword>
<evidence type="ECO:0000256" key="1">
    <source>
        <dbReference type="ARBA" id="ARBA00009789"/>
    </source>
</evidence>
<keyword evidence="3" id="KW-0548">Nucleotidyltransferase</keyword>
<evidence type="ECO:0008006" key="6">
    <source>
        <dbReference type="Google" id="ProtNLM"/>
    </source>
</evidence>
<dbReference type="SUPFAM" id="SSF53448">
    <property type="entry name" value="Nucleotide-diphospho-sugar transferases"/>
    <property type="match status" value="1"/>
</dbReference>
<reference evidence="4" key="1">
    <citation type="submission" date="2024-02" db="EMBL/GenBank/DDBJ databases">
        <authorList>
            <consortium name="ELIXIR-Norway"/>
            <consortium name="Elixir Norway"/>
        </authorList>
    </citation>
    <scope>NUCLEOTIDE SEQUENCE</scope>
</reference>
<name>A0ABP0U428_9BRYO</name>
<dbReference type="InterPro" id="IPR036416">
    <property type="entry name" value="Pept_tRNA_hydro_sf"/>
</dbReference>
<dbReference type="InterPro" id="IPR001228">
    <property type="entry name" value="IspD"/>
</dbReference>
<dbReference type="CDD" id="cd02516">
    <property type="entry name" value="CDP-ME_synthetase"/>
    <property type="match status" value="1"/>
</dbReference>
<organism evidence="4 5">
    <name type="scientific">Sphagnum troendelagicum</name>
    <dbReference type="NCBI Taxonomy" id="128251"/>
    <lineage>
        <taxon>Eukaryota</taxon>
        <taxon>Viridiplantae</taxon>
        <taxon>Streptophyta</taxon>
        <taxon>Embryophyta</taxon>
        <taxon>Bryophyta</taxon>
        <taxon>Sphagnophytina</taxon>
        <taxon>Sphagnopsida</taxon>
        <taxon>Sphagnales</taxon>
        <taxon>Sphagnaceae</taxon>
        <taxon>Sphagnum</taxon>
    </lineage>
</organism>
<dbReference type="SUPFAM" id="SSF53178">
    <property type="entry name" value="Peptidyl-tRNA hydrolase-like"/>
    <property type="match status" value="1"/>
</dbReference>
<dbReference type="PANTHER" id="PTHR32125:SF4">
    <property type="entry name" value="2-C-METHYL-D-ERYTHRITOL 4-PHOSPHATE CYTIDYLYLTRANSFERASE, CHLOROPLASTIC"/>
    <property type="match status" value="1"/>
</dbReference>
<dbReference type="EMBL" id="OZ019910">
    <property type="protein sequence ID" value="CAK9211855.1"/>
    <property type="molecule type" value="Genomic_DNA"/>
</dbReference>
<dbReference type="NCBIfam" id="TIGR00453">
    <property type="entry name" value="ispD"/>
    <property type="match status" value="1"/>
</dbReference>
<gene>
    <name evidence="4" type="ORF">CSSPTR1EN2_LOCUS11085</name>
</gene>
<protein>
    <recommendedName>
        <fullName evidence="6">2-C-methyl-D-erythritol 4-phosphate cytidylyltransferase</fullName>
    </recommendedName>
</protein>
<dbReference type="InterPro" id="IPR034683">
    <property type="entry name" value="IspD/TarI"/>
</dbReference>
<evidence type="ECO:0000313" key="4">
    <source>
        <dbReference type="EMBL" id="CAK9211855.1"/>
    </source>
</evidence>
<keyword evidence="5" id="KW-1185">Reference proteome</keyword>
<proteinExistence type="inferred from homology"/>
<dbReference type="HAMAP" id="MF_00108">
    <property type="entry name" value="IspD"/>
    <property type="match status" value="1"/>
</dbReference>
<dbReference type="Pfam" id="PF01128">
    <property type="entry name" value="IspD"/>
    <property type="match status" value="1"/>
</dbReference>
<dbReference type="Pfam" id="PF01195">
    <property type="entry name" value="Pept_tRNA_hydro"/>
    <property type="match status" value="1"/>
</dbReference>
<dbReference type="PANTHER" id="PTHR32125">
    <property type="entry name" value="2-C-METHYL-D-ERYTHRITOL 4-PHOSPHATE CYTIDYLYLTRANSFERASE, CHLOROPLASTIC"/>
    <property type="match status" value="1"/>
</dbReference>
<evidence type="ECO:0000256" key="2">
    <source>
        <dbReference type="ARBA" id="ARBA00022679"/>
    </source>
</evidence>
<dbReference type="InterPro" id="IPR001328">
    <property type="entry name" value="Pept_tRNA_hydro"/>
</dbReference>
<dbReference type="InterPro" id="IPR050088">
    <property type="entry name" value="IspD/TarI_cytidylyltransf_bact"/>
</dbReference>
<dbReference type="Gene3D" id="3.40.50.1470">
    <property type="entry name" value="Peptidyl-tRNA hydrolase"/>
    <property type="match status" value="1"/>
</dbReference>
<evidence type="ECO:0000313" key="5">
    <source>
        <dbReference type="Proteomes" id="UP001497512"/>
    </source>
</evidence>
<accession>A0ABP0U428</accession>
<dbReference type="PROSITE" id="PS01195">
    <property type="entry name" value="PEPT_TRNA_HYDROL_1"/>
    <property type="match status" value="1"/>
</dbReference>
<evidence type="ECO:0000256" key="3">
    <source>
        <dbReference type="ARBA" id="ARBA00022695"/>
    </source>
</evidence>